<reference evidence="6" key="1">
    <citation type="journal article" date="2017" name="bioRxiv">
        <title>Conservation of a gene cluster reveals novel cercosporin biosynthetic mechanisms and extends production to the genus Colletotrichum.</title>
        <authorList>
            <person name="de Jonge R."/>
            <person name="Ebert M.K."/>
            <person name="Huitt-Roehl C.R."/>
            <person name="Pal P."/>
            <person name="Suttle J.C."/>
            <person name="Spanner R.E."/>
            <person name="Neubauer J.D."/>
            <person name="Jurick W.M.II."/>
            <person name="Stott K.A."/>
            <person name="Secor G.A."/>
            <person name="Thomma B.P.H.J."/>
            <person name="Van de Peer Y."/>
            <person name="Townsend C.A."/>
            <person name="Bolton M.D."/>
        </authorList>
    </citation>
    <scope>NUCLEOTIDE SEQUENCE [LARGE SCALE GENOMIC DNA]</scope>
    <source>
        <strain evidence="6">CBS538.71</strain>
    </source>
</reference>
<protein>
    <recommendedName>
        <fullName evidence="4">O-methyltransferase C-terminal domain-containing protein</fullName>
    </recommendedName>
</protein>
<keyword evidence="6" id="KW-1185">Reference proteome</keyword>
<accession>A0A2S6CH01</accession>
<dbReference type="AlphaFoldDB" id="A0A2S6CH01"/>
<dbReference type="Gene3D" id="3.40.50.150">
    <property type="entry name" value="Vaccinia Virus protein VP39"/>
    <property type="match status" value="1"/>
</dbReference>
<evidence type="ECO:0000256" key="2">
    <source>
        <dbReference type="ARBA" id="ARBA00022679"/>
    </source>
</evidence>
<dbReference type="SUPFAM" id="SSF53335">
    <property type="entry name" value="S-adenosyl-L-methionine-dependent methyltransferases"/>
    <property type="match status" value="1"/>
</dbReference>
<dbReference type="InterPro" id="IPR001077">
    <property type="entry name" value="COMT_C"/>
</dbReference>
<dbReference type="Gene3D" id="1.10.10.10">
    <property type="entry name" value="Winged helix-like DNA-binding domain superfamily/Winged helix DNA-binding domain"/>
    <property type="match status" value="1"/>
</dbReference>
<dbReference type="PROSITE" id="PS51683">
    <property type="entry name" value="SAM_OMT_II"/>
    <property type="match status" value="1"/>
</dbReference>
<evidence type="ECO:0000256" key="3">
    <source>
        <dbReference type="ARBA" id="ARBA00022691"/>
    </source>
</evidence>
<keyword evidence="2" id="KW-0808">Transferase</keyword>
<dbReference type="Pfam" id="PF00891">
    <property type="entry name" value="Methyltransf_2"/>
    <property type="match status" value="1"/>
</dbReference>
<dbReference type="InterPro" id="IPR029063">
    <property type="entry name" value="SAM-dependent_MTases_sf"/>
</dbReference>
<evidence type="ECO:0000256" key="1">
    <source>
        <dbReference type="ARBA" id="ARBA00022603"/>
    </source>
</evidence>
<dbReference type="EMBL" id="PNEN01000429">
    <property type="protein sequence ID" value="PPJ59005.1"/>
    <property type="molecule type" value="Genomic_DNA"/>
</dbReference>
<keyword evidence="3" id="KW-0949">S-adenosyl-L-methionine</keyword>
<evidence type="ECO:0000259" key="4">
    <source>
        <dbReference type="Pfam" id="PF00891"/>
    </source>
</evidence>
<evidence type="ECO:0000313" key="5">
    <source>
        <dbReference type="EMBL" id="PPJ59005.1"/>
    </source>
</evidence>
<gene>
    <name evidence="5" type="ORF">CBER1_11676</name>
</gene>
<comment type="caution">
    <text evidence="5">The sequence shown here is derived from an EMBL/GenBank/DDBJ whole genome shotgun (WGS) entry which is preliminary data.</text>
</comment>
<proteinExistence type="predicted"/>
<evidence type="ECO:0000313" key="6">
    <source>
        <dbReference type="Proteomes" id="UP000237631"/>
    </source>
</evidence>
<dbReference type="OrthoDB" id="1606438at2759"/>
<feature type="domain" description="O-methyltransferase C-terminal" evidence="4">
    <location>
        <begin position="202"/>
        <end position="393"/>
    </location>
</feature>
<dbReference type="InterPro" id="IPR016461">
    <property type="entry name" value="COMT-like"/>
</dbReference>
<dbReference type="PANTHER" id="PTHR43712">
    <property type="entry name" value="PUTATIVE (AFU_ORTHOLOGUE AFUA_4G14580)-RELATED"/>
    <property type="match status" value="1"/>
</dbReference>
<dbReference type="InterPro" id="IPR036388">
    <property type="entry name" value="WH-like_DNA-bd_sf"/>
</dbReference>
<dbReference type="Proteomes" id="UP000237631">
    <property type="component" value="Unassembled WGS sequence"/>
</dbReference>
<organism evidence="5 6">
    <name type="scientific">Cercospora berteroae</name>
    <dbReference type="NCBI Taxonomy" id="357750"/>
    <lineage>
        <taxon>Eukaryota</taxon>
        <taxon>Fungi</taxon>
        <taxon>Dikarya</taxon>
        <taxon>Ascomycota</taxon>
        <taxon>Pezizomycotina</taxon>
        <taxon>Dothideomycetes</taxon>
        <taxon>Dothideomycetidae</taxon>
        <taxon>Mycosphaerellales</taxon>
        <taxon>Mycosphaerellaceae</taxon>
        <taxon>Cercospora</taxon>
    </lineage>
</organism>
<name>A0A2S6CH01_9PEZI</name>
<sequence>MDASPPPSRLLLLADTIRDAARRAHALHSAAALAEPAFAEDAALLPSPTGALADAYDAIIDAASELQDVLADPHHLIYRYCGHNNAVCLRAIAEYELAAKVPPGATISFAQVARDTPLTEGMATRLLRHAMTMRVFCEPRPGYVGHTAASRLLTDAATNDWLLAITQEMWPAATRFTDALTKWPGSQEPAETAFSLSKNTAESLYEVYSKDEAMSARLARGMASFARRPQFDIAHVLDHYPWAAMGPILLVDVGGSQGNVAFQVARRFANVHVIVQDMPNVVASVSVPEDLRERARLMPHNFFDPQPVTGADVYFLRLILHNWSDAYCLRILKSLLPALKNGTRVIVQESLMPEPGSGPLWRERKARVADINAAIAFNAAERGLSDFNLLFSQVDPKFKLEQIVKPPGSQLAMLEFIWRDD</sequence>
<dbReference type="InterPro" id="IPR036390">
    <property type="entry name" value="WH_DNA-bd_sf"/>
</dbReference>
<keyword evidence="1" id="KW-0489">Methyltransferase</keyword>
<dbReference type="GO" id="GO:0032259">
    <property type="term" value="P:methylation"/>
    <property type="evidence" value="ECO:0007669"/>
    <property type="project" value="UniProtKB-KW"/>
</dbReference>
<dbReference type="PANTHER" id="PTHR43712:SF12">
    <property type="entry name" value="STERIGMATOCYSTIN 8-O-METHYLTRANSFERASE"/>
    <property type="match status" value="1"/>
</dbReference>
<dbReference type="SUPFAM" id="SSF46785">
    <property type="entry name" value="Winged helix' DNA-binding domain"/>
    <property type="match status" value="1"/>
</dbReference>
<dbReference type="GO" id="GO:0008171">
    <property type="term" value="F:O-methyltransferase activity"/>
    <property type="evidence" value="ECO:0007669"/>
    <property type="project" value="InterPro"/>
</dbReference>